<reference evidence="1" key="1">
    <citation type="submission" date="2020-05" db="EMBL/GenBank/DDBJ databases">
        <authorList>
            <person name="Chiriac C."/>
            <person name="Salcher M."/>
            <person name="Ghai R."/>
            <person name="Kavagutti S V."/>
        </authorList>
    </citation>
    <scope>NUCLEOTIDE SEQUENCE</scope>
</reference>
<dbReference type="EMBL" id="CAESAB010000031">
    <property type="protein sequence ID" value="CAB4339749.1"/>
    <property type="molecule type" value="Genomic_DNA"/>
</dbReference>
<proteinExistence type="predicted"/>
<evidence type="ECO:0000313" key="1">
    <source>
        <dbReference type="EMBL" id="CAB4339749.1"/>
    </source>
</evidence>
<organism evidence="1">
    <name type="scientific">freshwater metagenome</name>
    <dbReference type="NCBI Taxonomy" id="449393"/>
    <lineage>
        <taxon>unclassified sequences</taxon>
        <taxon>metagenomes</taxon>
        <taxon>ecological metagenomes</taxon>
    </lineage>
</organism>
<sequence length="166" mass="18423">MHHTSVQKNGIAGLVTIHSAPVALRQHIEWGLNSILGAPAHFSWREQPLLVGTIRTVLEFRAPSGTSAKIATALKNWHYLRFEVQEMSDISGEYFRFTPELGIHRAQIDASGSILIGENVIRTSLATFDDLEVRENLELALGTAWESALEPMRGVDLQEVAKLRAI</sequence>
<dbReference type="AlphaFoldDB" id="A0A6J5ZGA0"/>
<gene>
    <name evidence="1" type="ORF">UFOPK3820_00861</name>
</gene>
<dbReference type="InterPro" id="IPR021491">
    <property type="entry name" value="DUF3145"/>
</dbReference>
<dbReference type="Pfam" id="PF11343">
    <property type="entry name" value="DUF3145"/>
    <property type="match status" value="1"/>
</dbReference>
<protein>
    <submittedName>
        <fullName evidence="1">Unannotated protein</fullName>
    </submittedName>
</protein>
<name>A0A6J5ZGA0_9ZZZZ</name>
<accession>A0A6J5ZGA0</accession>